<dbReference type="Pfam" id="PF17863">
    <property type="entry name" value="AAA_lid_2"/>
    <property type="match status" value="1"/>
</dbReference>
<dbReference type="PIRSF" id="PIRSF002849">
    <property type="entry name" value="AAA_ATPase_chaperone_MoxR_prd"/>
    <property type="match status" value="1"/>
</dbReference>
<dbReference type="InterPro" id="IPR027417">
    <property type="entry name" value="P-loop_NTPase"/>
</dbReference>
<feature type="domain" description="ChlI/MoxR AAA lid" evidence="2">
    <location>
        <begin position="250"/>
        <end position="319"/>
    </location>
</feature>
<dbReference type="Gene3D" id="1.10.8.80">
    <property type="entry name" value="Magnesium chelatase subunit I, C-Terminal domain"/>
    <property type="match status" value="1"/>
</dbReference>
<proteinExistence type="predicted"/>
<dbReference type="PANTHER" id="PTHR42759:SF1">
    <property type="entry name" value="MAGNESIUM-CHELATASE SUBUNIT CHLD"/>
    <property type="match status" value="1"/>
</dbReference>
<comment type="caution">
    <text evidence="3">The sequence shown here is derived from an EMBL/GenBank/DDBJ whole genome shotgun (WGS) entry which is preliminary data.</text>
</comment>
<protein>
    <submittedName>
        <fullName evidence="3">AAA family ATPase</fullName>
    </submittedName>
</protein>
<dbReference type="EMBL" id="JBHSQI010000001">
    <property type="protein sequence ID" value="MFC6152300.1"/>
    <property type="molecule type" value="Genomic_DNA"/>
</dbReference>
<dbReference type="Proteomes" id="UP001596098">
    <property type="component" value="Unassembled WGS sequence"/>
</dbReference>
<dbReference type="PANTHER" id="PTHR42759">
    <property type="entry name" value="MOXR FAMILY PROTEIN"/>
    <property type="match status" value="1"/>
</dbReference>
<evidence type="ECO:0000259" key="1">
    <source>
        <dbReference type="Pfam" id="PF07726"/>
    </source>
</evidence>
<dbReference type="Pfam" id="PF07726">
    <property type="entry name" value="AAA_3"/>
    <property type="match status" value="1"/>
</dbReference>
<organism evidence="3 4">
    <name type="scientific">Nocardioides yefusunii</name>
    <dbReference type="NCBI Taxonomy" id="2500546"/>
    <lineage>
        <taxon>Bacteria</taxon>
        <taxon>Bacillati</taxon>
        <taxon>Actinomycetota</taxon>
        <taxon>Actinomycetes</taxon>
        <taxon>Propionibacteriales</taxon>
        <taxon>Nocardioidaceae</taxon>
        <taxon>Nocardioides</taxon>
    </lineage>
</organism>
<name>A0ABW1QWQ8_9ACTN</name>
<evidence type="ECO:0000313" key="3">
    <source>
        <dbReference type="EMBL" id="MFC6152300.1"/>
    </source>
</evidence>
<sequence>MEPITPAELERAVAVTRSVEEAFTATVVGQRGLLRSLLITVMARGHLLMESVPGLAKTLSASTLARAVDASFSRIQCTPDLLPSDILGTQVFDPATTSFETRLGPVHAHFVLLDEINRSSAKTQSAMLEAMQERQTTIGGHTHLLPHPFLVLATQNPIDEEGTYVLPQAQMDRFLLKEVLDYPTPLEETEMLGRIADGTLSAPSGGPVASLDDVVFLQDVTSRVHVAESVRRYIVELVNVTRNPGAFLASETARYVEHGASPRASIAFLQTARAAAVLAGRDHVLPEDVVGLRHAVLRHRLLLTFEASAARVSPDAVVDAVFAAVPTP</sequence>
<feature type="domain" description="ATPase AAA-3" evidence="1">
    <location>
        <begin position="46"/>
        <end position="176"/>
    </location>
</feature>
<dbReference type="SUPFAM" id="SSF52540">
    <property type="entry name" value="P-loop containing nucleoside triphosphate hydrolases"/>
    <property type="match status" value="1"/>
</dbReference>
<dbReference type="Gene3D" id="3.40.50.300">
    <property type="entry name" value="P-loop containing nucleotide triphosphate hydrolases"/>
    <property type="match status" value="1"/>
</dbReference>
<accession>A0ABW1QWQ8</accession>
<evidence type="ECO:0000313" key="4">
    <source>
        <dbReference type="Proteomes" id="UP001596098"/>
    </source>
</evidence>
<dbReference type="RefSeq" id="WP_128220465.1">
    <property type="nucleotide sequence ID" value="NZ_CP034929.1"/>
</dbReference>
<dbReference type="InterPro" id="IPR041628">
    <property type="entry name" value="ChlI/MoxR_AAA_lid"/>
</dbReference>
<dbReference type="InterPro" id="IPR011703">
    <property type="entry name" value="ATPase_AAA-3"/>
</dbReference>
<evidence type="ECO:0000259" key="2">
    <source>
        <dbReference type="Pfam" id="PF17863"/>
    </source>
</evidence>
<dbReference type="InterPro" id="IPR050764">
    <property type="entry name" value="CbbQ/NirQ/NorQ/GpvN"/>
</dbReference>
<reference evidence="4" key="1">
    <citation type="journal article" date="2019" name="Int. J. Syst. Evol. Microbiol.">
        <title>The Global Catalogue of Microorganisms (GCM) 10K type strain sequencing project: providing services to taxonomists for standard genome sequencing and annotation.</title>
        <authorList>
            <consortium name="The Broad Institute Genomics Platform"/>
            <consortium name="The Broad Institute Genome Sequencing Center for Infectious Disease"/>
            <person name="Wu L."/>
            <person name="Ma J."/>
        </authorList>
    </citation>
    <scope>NUCLEOTIDE SEQUENCE [LARGE SCALE GENOMIC DNA]</scope>
    <source>
        <strain evidence="4">DFY28</strain>
    </source>
</reference>
<keyword evidence="4" id="KW-1185">Reference proteome</keyword>
<gene>
    <name evidence="3" type="ORF">ACFPWU_01305</name>
</gene>